<dbReference type="KEGG" id="psey:GU243_13635"/>
<organism evidence="1 2">
    <name type="scientific">Pseudarthrobacter psychrotolerans</name>
    <dbReference type="NCBI Taxonomy" id="2697569"/>
    <lineage>
        <taxon>Bacteria</taxon>
        <taxon>Bacillati</taxon>
        <taxon>Actinomycetota</taxon>
        <taxon>Actinomycetes</taxon>
        <taxon>Micrococcales</taxon>
        <taxon>Micrococcaceae</taxon>
        <taxon>Pseudarthrobacter</taxon>
    </lineage>
</organism>
<dbReference type="AlphaFoldDB" id="A0A6P1NSU4"/>
<proteinExistence type="predicted"/>
<protein>
    <submittedName>
        <fullName evidence="1">Uncharacterized protein</fullName>
    </submittedName>
</protein>
<accession>A0A6P1NSU4</accession>
<keyword evidence="2" id="KW-1185">Reference proteome</keyword>
<reference evidence="1 2" key="1">
    <citation type="submission" date="2020-01" db="EMBL/GenBank/DDBJ databases">
        <title>Pseudarthrobacter psychrotolerans sp. nov., isolated from antarctic soil.</title>
        <authorList>
            <person name="Shin Y."/>
            <person name="Park W."/>
        </authorList>
    </citation>
    <scope>NUCLEOTIDE SEQUENCE [LARGE SCALE GENOMIC DNA]</scope>
    <source>
        <strain evidence="1 2">YJ56</strain>
    </source>
</reference>
<dbReference type="Proteomes" id="UP000464186">
    <property type="component" value="Chromosome"/>
</dbReference>
<gene>
    <name evidence="1" type="ORF">GU243_13635</name>
</gene>
<evidence type="ECO:0000313" key="2">
    <source>
        <dbReference type="Proteomes" id="UP000464186"/>
    </source>
</evidence>
<evidence type="ECO:0000313" key="1">
    <source>
        <dbReference type="EMBL" id="QHK20602.1"/>
    </source>
</evidence>
<sequence length="87" mass="9622">MKRRLPVAEKRARRVINLSVPRQQATGTHCELTGVWRSPAGASIQLYEGQLIPSDSGRPCVWTYAGLPATKTDSRRASVATADHHRQ</sequence>
<dbReference type="EMBL" id="CP047898">
    <property type="protein sequence ID" value="QHK20602.1"/>
    <property type="molecule type" value="Genomic_DNA"/>
</dbReference>
<name>A0A6P1NSU4_9MICC</name>